<evidence type="ECO:0000313" key="9">
    <source>
        <dbReference type="Proteomes" id="UP000005336"/>
    </source>
</evidence>
<dbReference type="EC" id="5.4.99.25" evidence="5"/>
<evidence type="ECO:0000313" key="8">
    <source>
        <dbReference type="EMBL" id="EGZ44341.1"/>
    </source>
</evidence>
<proteinExistence type="inferred from homology"/>
<reference evidence="8 9" key="1">
    <citation type="submission" date="2011-06" db="EMBL/GenBank/DDBJ databases">
        <authorList>
            <person name="Muzny D."/>
            <person name="Qin X."/>
            <person name="Deng J."/>
            <person name="Jiang H."/>
            <person name="Liu Y."/>
            <person name="Qu J."/>
            <person name="Song X.-Z."/>
            <person name="Zhang L."/>
            <person name="Thornton R."/>
            <person name="Coyle M."/>
            <person name="Francisco L."/>
            <person name="Jackson L."/>
            <person name="Javaid M."/>
            <person name="Korchina V."/>
            <person name="Kovar C."/>
            <person name="Mata R."/>
            <person name="Mathew T."/>
            <person name="Ngo R."/>
            <person name="Nguyen L."/>
            <person name="Nguyen N."/>
            <person name="Okwuonu G."/>
            <person name="Ongeri F."/>
            <person name="Pham C."/>
            <person name="Simmons D."/>
            <person name="Wilczek-Boney K."/>
            <person name="Hale W."/>
            <person name="Jakkamsetti A."/>
            <person name="Pham P."/>
            <person name="Ruth R."/>
            <person name="San Lucas F."/>
            <person name="Warren J."/>
            <person name="Zhang J."/>
            <person name="Zhao Z."/>
            <person name="Zhou C."/>
            <person name="Zhu D."/>
            <person name="Lee S."/>
            <person name="Bess C."/>
            <person name="Blankenburg K."/>
            <person name="Forbes L."/>
            <person name="Fu Q."/>
            <person name="Gubbala S."/>
            <person name="Hirani K."/>
            <person name="Jayaseelan J.C."/>
            <person name="Lara F."/>
            <person name="Munidasa M."/>
            <person name="Palculict T."/>
            <person name="Patil S."/>
            <person name="Pu L.-L."/>
            <person name="Saada N."/>
            <person name="Tang L."/>
            <person name="Weissenberger G."/>
            <person name="Zhu Y."/>
            <person name="Hemphill L."/>
            <person name="Shang Y."/>
            <person name="Youmans B."/>
            <person name="Ayvaz T."/>
            <person name="Ross M."/>
            <person name="Santibanez J."/>
            <person name="Aqrawi P."/>
            <person name="Gross S."/>
            <person name="Joshi V."/>
            <person name="Fowler G."/>
            <person name="Nazareth L."/>
            <person name="Reid J."/>
            <person name="Worley K."/>
            <person name="Petrosino J."/>
            <person name="Highlander S."/>
            <person name="Gibbs R."/>
        </authorList>
    </citation>
    <scope>NUCLEOTIDE SEQUENCE [LARGE SCALE GENOMIC DNA]</scope>
    <source>
        <strain evidence="8 9">9715</strain>
    </source>
</reference>
<protein>
    <recommendedName>
        <fullName evidence="5">tRNA pseudouridine synthase B</fullName>
        <ecNumber evidence="5">5.4.99.25</ecNumber>
    </recommendedName>
    <alternativeName>
        <fullName evidence="5">tRNA pseudouridine(55) synthase</fullName>
        <shortName evidence="5">Psi55 synthase</shortName>
    </alternativeName>
    <alternativeName>
        <fullName evidence="5">tRNA pseudouridylate synthase</fullName>
    </alternativeName>
    <alternativeName>
        <fullName evidence="5">tRNA-uridine isomerase</fullName>
    </alternativeName>
</protein>
<dbReference type="PANTHER" id="PTHR13767">
    <property type="entry name" value="TRNA-PSEUDOURIDINE SYNTHASE"/>
    <property type="match status" value="1"/>
</dbReference>
<feature type="domain" description="tRNA pseudouridylate synthase B C-terminal" evidence="7">
    <location>
        <begin position="212"/>
        <end position="269"/>
    </location>
</feature>
<dbReference type="PANTHER" id="PTHR13767:SF2">
    <property type="entry name" value="PSEUDOURIDYLATE SYNTHASE TRUB1"/>
    <property type="match status" value="1"/>
</dbReference>
<dbReference type="GO" id="GO:0160148">
    <property type="term" value="F:tRNA pseudouridine(55) synthase activity"/>
    <property type="evidence" value="ECO:0007669"/>
    <property type="project" value="UniProtKB-EC"/>
</dbReference>
<comment type="function">
    <text evidence="5">Responsible for synthesis of pseudouridine from uracil-55 in the psi GC loop of transfer RNAs.</text>
</comment>
<comment type="similarity">
    <text evidence="2 5">Belongs to the pseudouridine synthase TruB family. Type 1 subfamily.</text>
</comment>
<dbReference type="CDD" id="cd02573">
    <property type="entry name" value="PseudoU_synth_EcTruB"/>
    <property type="match status" value="1"/>
</dbReference>
<dbReference type="NCBIfam" id="TIGR00431">
    <property type="entry name" value="TruB"/>
    <property type="match status" value="1"/>
</dbReference>
<feature type="domain" description="Pseudouridine synthase II N-terminal" evidence="6">
    <location>
        <begin position="64"/>
        <end position="211"/>
    </location>
</feature>
<evidence type="ECO:0000256" key="3">
    <source>
        <dbReference type="ARBA" id="ARBA00022694"/>
    </source>
</evidence>
<dbReference type="InterPro" id="IPR002501">
    <property type="entry name" value="PsdUridine_synth_N"/>
</dbReference>
<evidence type="ECO:0000256" key="1">
    <source>
        <dbReference type="ARBA" id="ARBA00000385"/>
    </source>
</evidence>
<evidence type="ECO:0000256" key="2">
    <source>
        <dbReference type="ARBA" id="ARBA00005642"/>
    </source>
</evidence>
<comment type="catalytic activity">
    <reaction evidence="1 5">
        <text>uridine(55) in tRNA = pseudouridine(55) in tRNA</text>
        <dbReference type="Rhea" id="RHEA:42532"/>
        <dbReference type="Rhea" id="RHEA-COMP:10101"/>
        <dbReference type="Rhea" id="RHEA-COMP:10102"/>
        <dbReference type="ChEBI" id="CHEBI:65314"/>
        <dbReference type="ChEBI" id="CHEBI:65315"/>
        <dbReference type="EC" id="5.4.99.25"/>
    </reaction>
</comment>
<accession>G4CTA9</accession>
<dbReference type="Gene3D" id="3.30.2350.10">
    <property type="entry name" value="Pseudouridine synthase"/>
    <property type="match status" value="1"/>
</dbReference>
<dbReference type="Proteomes" id="UP000005336">
    <property type="component" value="Unassembled WGS sequence"/>
</dbReference>
<organism evidence="8 9">
    <name type="scientific">Neisseria wadsworthii 9715</name>
    <dbReference type="NCBI Taxonomy" id="1030841"/>
    <lineage>
        <taxon>Bacteria</taxon>
        <taxon>Pseudomonadati</taxon>
        <taxon>Pseudomonadota</taxon>
        <taxon>Betaproteobacteria</taxon>
        <taxon>Neisseriales</taxon>
        <taxon>Neisseriaceae</taxon>
        <taxon>Neisseria</taxon>
    </lineage>
</organism>
<dbReference type="STRING" id="1030841.HMPREF9370_2319"/>
<dbReference type="Pfam" id="PF16198">
    <property type="entry name" value="TruB_C_2"/>
    <property type="match status" value="1"/>
</dbReference>
<evidence type="ECO:0000259" key="6">
    <source>
        <dbReference type="Pfam" id="PF01509"/>
    </source>
</evidence>
<name>G4CTA9_9NEIS</name>
<evidence type="ECO:0000256" key="4">
    <source>
        <dbReference type="ARBA" id="ARBA00023235"/>
    </source>
</evidence>
<dbReference type="GO" id="GO:0031119">
    <property type="term" value="P:tRNA pseudouridine synthesis"/>
    <property type="evidence" value="ECO:0007669"/>
    <property type="project" value="UniProtKB-UniRule"/>
</dbReference>
<dbReference type="AlphaFoldDB" id="G4CTA9"/>
<keyword evidence="3 5" id="KW-0819">tRNA processing</keyword>
<evidence type="ECO:0000256" key="5">
    <source>
        <dbReference type="HAMAP-Rule" id="MF_01080"/>
    </source>
</evidence>
<feature type="active site" description="Nucleophile" evidence="5">
    <location>
        <position position="79"/>
    </location>
</feature>
<dbReference type="HOGENOM" id="CLU_032087_0_3_4"/>
<dbReference type="HAMAP" id="MF_01080">
    <property type="entry name" value="TruB_bact"/>
    <property type="match status" value="1"/>
</dbReference>
<dbReference type="InterPro" id="IPR014780">
    <property type="entry name" value="tRNA_psdUridine_synth_TruB"/>
</dbReference>
<dbReference type="Pfam" id="PF01509">
    <property type="entry name" value="TruB_N"/>
    <property type="match status" value="1"/>
</dbReference>
<gene>
    <name evidence="5 8" type="primary">truB</name>
    <name evidence="8" type="ORF">HMPREF9370_2319</name>
</gene>
<dbReference type="InterPro" id="IPR032819">
    <property type="entry name" value="TruB_C"/>
</dbReference>
<keyword evidence="9" id="KW-1185">Reference proteome</keyword>
<dbReference type="GO" id="GO:0003723">
    <property type="term" value="F:RNA binding"/>
    <property type="evidence" value="ECO:0007669"/>
    <property type="project" value="InterPro"/>
</dbReference>
<dbReference type="GO" id="GO:1990481">
    <property type="term" value="P:mRNA pseudouridine synthesis"/>
    <property type="evidence" value="ECO:0007669"/>
    <property type="project" value="TreeGrafter"/>
</dbReference>
<dbReference type="PATRIC" id="fig|1030841.3.peg.2310"/>
<evidence type="ECO:0000259" key="7">
    <source>
        <dbReference type="Pfam" id="PF16198"/>
    </source>
</evidence>
<keyword evidence="4 5" id="KW-0413">Isomerase</keyword>
<dbReference type="EMBL" id="AGAZ01000075">
    <property type="protein sequence ID" value="EGZ44341.1"/>
    <property type="molecule type" value="Genomic_DNA"/>
</dbReference>
<sequence>MKQKAEPFYLLLQHYTLWDDIIHLFFQPPQQRMNKPQKKRKLNGVLLLDKPTGLSSNSALQKARRIFNAEKAGHTGVLDPLATGLLPVCFGEATKFAQYLLDADKGYTATLKLGEATTTGDAEGEIIATAPIPESREGFQAACTALTGAIRQVPPMFSALKHEGRPLYEYARKGIVIERKPRDIIIHSIEITEFSPPKAVIDVRCSKGTYIRTLSEDIAKKMGTFAHLTALRRTETAGFSINQTHTLESLEALNETERDTLLLPCDALVQHLPEIHLNNNEIKQLRFGQQPACHNQNLPAETPLRAYSIQNEFIGLIEYLPRYACLKSVRLMNTGNAI</sequence>
<dbReference type="SUPFAM" id="SSF55120">
    <property type="entry name" value="Pseudouridine synthase"/>
    <property type="match status" value="1"/>
</dbReference>
<dbReference type="FunFam" id="3.30.2350.10:FF:000011">
    <property type="entry name" value="tRNA pseudouridine synthase B"/>
    <property type="match status" value="1"/>
</dbReference>
<dbReference type="InterPro" id="IPR020103">
    <property type="entry name" value="PsdUridine_synth_cat_dom_sf"/>
</dbReference>
<comment type="caution">
    <text evidence="8">The sequence shown here is derived from an EMBL/GenBank/DDBJ whole genome shotgun (WGS) entry which is preliminary data.</text>
</comment>